<reference evidence="4 5" key="2">
    <citation type="submission" date="2017-04" db="EMBL/GenBank/DDBJ databases">
        <title>CpG methylation of centromeres and impact of large insertions on vertebrate speciation.</title>
        <authorList>
            <person name="Ichikawa K."/>
            <person name="Yoshimura J."/>
            <person name="Morishita S."/>
        </authorList>
    </citation>
    <scope>NUCLEOTIDE SEQUENCE</scope>
    <source>
        <strain evidence="4 5">HNI</strain>
    </source>
</reference>
<keyword evidence="2" id="KW-0812">Transmembrane</keyword>
<dbReference type="InterPro" id="IPR007110">
    <property type="entry name" value="Ig-like_dom"/>
</dbReference>
<keyword evidence="2" id="KW-1133">Transmembrane helix</keyword>
<dbReference type="SMART" id="SM00409">
    <property type="entry name" value="IG"/>
    <property type="match status" value="1"/>
</dbReference>
<dbReference type="PANTHER" id="PTHR14334:SF1">
    <property type="entry name" value="B-CELL ANTIGEN RECEPTOR COMPLEX-ASSOCIATED PROTEIN ALPHA CHAIN"/>
    <property type="match status" value="1"/>
</dbReference>
<proteinExistence type="predicted"/>
<reference evidence="4" key="4">
    <citation type="submission" date="2025-09" db="UniProtKB">
        <authorList>
            <consortium name="Ensembl"/>
        </authorList>
    </citation>
    <scope>IDENTIFICATION</scope>
    <source>
        <strain evidence="4">HNI</strain>
    </source>
</reference>
<dbReference type="Gene3D" id="2.60.40.10">
    <property type="entry name" value="Immunoglobulins"/>
    <property type="match status" value="1"/>
</dbReference>
<evidence type="ECO:0000259" key="3">
    <source>
        <dbReference type="PROSITE" id="PS50835"/>
    </source>
</evidence>
<dbReference type="Proteomes" id="UP000265180">
    <property type="component" value="Chromosome 16"/>
</dbReference>
<dbReference type="SUPFAM" id="SSF48726">
    <property type="entry name" value="Immunoglobulin"/>
    <property type="match status" value="1"/>
</dbReference>
<accession>A0A3P9JZF1</accession>
<dbReference type="AlphaFoldDB" id="A0A3P9JZF1"/>
<dbReference type="PROSITE" id="PS50835">
    <property type="entry name" value="IG_LIKE"/>
    <property type="match status" value="1"/>
</dbReference>
<dbReference type="PANTHER" id="PTHR14334">
    <property type="entry name" value="B-CELL ANTIGEN RECEPTOR COMPLEX-ASSOCIATED PROTEIN"/>
    <property type="match status" value="1"/>
</dbReference>
<protein>
    <submittedName>
        <fullName evidence="4">CD79a molecule, immunoglobulin-associated alpha</fullName>
    </submittedName>
</protein>
<evidence type="ECO:0000256" key="1">
    <source>
        <dbReference type="ARBA" id="ARBA00023319"/>
    </source>
</evidence>
<reference evidence="4" key="3">
    <citation type="submission" date="2025-08" db="UniProtKB">
        <authorList>
            <consortium name="Ensembl"/>
        </authorList>
    </citation>
    <scope>IDENTIFICATION</scope>
    <source>
        <strain evidence="4">HNI</strain>
    </source>
</reference>
<evidence type="ECO:0000313" key="5">
    <source>
        <dbReference type="Proteomes" id="UP000265180"/>
    </source>
</evidence>
<dbReference type="InterPro" id="IPR013783">
    <property type="entry name" value="Ig-like_fold"/>
</dbReference>
<dbReference type="InterPro" id="IPR003599">
    <property type="entry name" value="Ig_sub"/>
</dbReference>
<reference key="1">
    <citation type="journal article" date="2007" name="Nature">
        <title>The medaka draft genome and insights into vertebrate genome evolution.</title>
        <authorList>
            <person name="Kasahara M."/>
            <person name="Naruse K."/>
            <person name="Sasaki S."/>
            <person name="Nakatani Y."/>
            <person name="Qu W."/>
            <person name="Ahsan B."/>
            <person name="Yamada T."/>
            <person name="Nagayasu Y."/>
            <person name="Doi K."/>
            <person name="Kasai Y."/>
            <person name="Jindo T."/>
            <person name="Kobayashi D."/>
            <person name="Shimada A."/>
            <person name="Toyoda A."/>
            <person name="Kuroki Y."/>
            <person name="Fujiyama A."/>
            <person name="Sasaki T."/>
            <person name="Shimizu A."/>
            <person name="Asakawa S."/>
            <person name="Shimizu N."/>
            <person name="Hashimoto S."/>
            <person name="Yang J."/>
            <person name="Lee Y."/>
            <person name="Matsushima K."/>
            <person name="Sugano S."/>
            <person name="Sakaizumi M."/>
            <person name="Narita T."/>
            <person name="Ohishi K."/>
            <person name="Haga S."/>
            <person name="Ohta F."/>
            <person name="Nomoto H."/>
            <person name="Nogata K."/>
            <person name="Morishita T."/>
            <person name="Endo T."/>
            <person name="Shin-I T."/>
            <person name="Takeda H."/>
            <person name="Morishita S."/>
            <person name="Kohara Y."/>
        </authorList>
    </citation>
    <scope>NUCLEOTIDE SEQUENCE [LARGE SCALE GENOMIC DNA]</scope>
    <source>
        <strain>Hd-rR</strain>
    </source>
</reference>
<dbReference type="Ensembl" id="ENSORLT00020012831.1">
    <property type="protein sequence ID" value="ENSORLP00020001550.1"/>
    <property type="gene ID" value="ENSORLG00020002263.1"/>
</dbReference>
<sequence length="232" mass="26706">LFLNKLGTFNIHHITSENDVLVCPTACIVEAEVVLGMDRPFQRIRLSDRAELKCCFENWDKGFHWVKSKKASERVEEVAMSELVTATNRMPIKENCSILTFKSVQLNDTGMYLCRLNVSFIHTHGTYMQVYVPMEKTINLSESTKNVILMTEGILLFLCVVGPSFLFLSKKKHENKRVMKKEKMEEENIYQGLDLDDCCTAYDHIERPQGYGHYQDVGTTVKEGEEIQLEKP</sequence>
<keyword evidence="2" id="KW-0472">Membrane</keyword>
<evidence type="ECO:0000313" key="4">
    <source>
        <dbReference type="Ensembl" id="ENSORLP00020001550.1"/>
    </source>
</evidence>
<feature type="domain" description="Ig-like" evidence="3">
    <location>
        <begin position="24"/>
        <end position="117"/>
    </location>
</feature>
<organism evidence="4 5">
    <name type="scientific">Oryzias latipes</name>
    <name type="common">Japanese rice fish</name>
    <name type="synonym">Japanese killifish</name>
    <dbReference type="NCBI Taxonomy" id="8090"/>
    <lineage>
        <taxon>Eukaryota</taxon>
        <taxon>Metazoa</taxon>
        <taxon>Chordata</taxon>
        <taxon>Craniata</taxon>
        <taxon>Vertebrata</taxon>
        <taxon>Euteleostomi</taxon>
        <taxon>Actinopterygii</taxon>
        <taxon>Neopterygii</taxon>
        <taxon>Teleostei</taxon>
        <taxon>Neoteleostei</taxon>
        <taxon>Acanthomorphata</taxon>
        <taxon>Ovalentaria</taxon>
        <taxon>Atherinomorphae</taxon>
        <taxon>Beloniformes</taxon>
        <taxon>Adrianichthyidae</taxon>
        <taxon>Oryziinae</taxon>
        <taxon>Oryzias</taxon>
    </lineage>
</organism>
<name>A0A3P9JZF1_ORYLA</name>
<keyword evidence="1" id="KW-0393">Immunoglobulin domain</keyword>
<evidence type="ECO:0000256" key="2">
    <source>
        <dbReference type="SAM" id="Phobius"/>
    </source>
</evidence>
<feature type="transmembrane region" description="Helical" evidence="2">
    <location>
        <begin position="147"/>
        <end position="168"/>
    </location>
</feature>
<dbReference type="InterPro" id="IPR036179">
    <property type="entry name" value="Ig-like_dom_sf"/>
</dbReference>